<comment type="similarity">
    <text evidence="2 8">Belongs to the SCO1/2 family.</text>
</comment>
<proteinExistence type="inferred from homology"/>
<evidence type="ECO:0000256" key="9">
    <source>
        <dbReference type="PIRSR" id="PIRSR037736-1"/>
    </source>
</evidence>
<reference evidence="12" key="2">
    <citation type="submission" date="2022-01" db="EMBL/GenBank/DDBJ databases">
        <authorList>
            <person name="Hirooka S."/>
            <person name="Miyagishima S.Y."/>
        </authorList>
    </citation>
    <scope>NUCLEOTIDE SEQUENCE</scope>
    <source>
        <strain evidence="12">NBRC 102759</strain>
    </source>
</reference>
<feature type="disulfide bond" description="Redox-active" evidence="10">
    <location>
        <begin position="142"/>
        <end position="146"/>
    </location>
</feature>
<organism evidence="12 13">
    <name type="scientific">Galdieria partita</name>
    <dbReference type="NCBI Taxonomy" id="83374"/>
    <lineage>
        <taxon>Eukaryota</taxon>
        <taxon>Rhodophyta</taxon>
        <taxon>Bangiophyceae</taxon>
        <taxon>Galdieriales</taxon>
        <taxon>Galdieriaceae</taxon>
        <taxon>Galdieria</taxon>
    </lineage>
</organism>
<keyword evidence="5 9" id="KW-0186">Copper</keyword>
<feature type="binding site" evidence="9">
    <location>
        <position position="142"/>
    </location>
    <ligand>
        <name>Cu cation</name>
        <dbReference type="ChEBI" id="CHEBI:23378"/>
    </ligand>
</feature>
<dbReference type="PANTHER" id="PTHR12151">
    <property type="entry name" value="ELECTRON TRANSPORT PROTIN SCO1/SENC FAMILY MEMBER"/>
    <property type="match status" value="1"/>
</dbReference>
<accession>A0A9C7Q149</accession>
<evidence type="ECO:0000256" key="4">
    <source>
        <dbReference type="ARBA" id="ARBA00022792"/>
    </source>
</evidence>
<keyword evidence="3 9" id="KW-0479">Metal-binding</keyword>
<dbReference type="PIRSF" id="PIRSF037736">
    <property type="entry name" value="SCO1"/>
    <property type="match status" value="1"/>
</dbReference>
<dbReference type="FunFam" id="3.40.30.10:FF:000013">
    <property type="entry name" value="Blast:Protein SCO1 homolog, mitochondrial"/>
    <property type="match status" value="1"/>
</dbReference>
<evidence type="ECO:0000256" key="3">
    <source>
        <dbReference type="ARBA" id="ARBA00022723"/>
    </source>
</evidence>
<dbReference type="CDD" id="cd02968">
    <property type="entry name" value="SCO"/>
    <property type="match status" value="1"/>
</dbReference>
<evidence type="ECO:0000256" key="1">
    <source>
        <dbReference type="ARBA" id="ARBA00004273"/>
    </source>
</evidence>
<dbReference type="Gene3D" id="3.40.30.10">
    <property type="entry name" value="Glutaredoxin"/>
    <property type="match status" value="1"/>
</dbReference>
<feature type="domain" description="Thioredoxin" evidence="11">
    <location>
        <begin position="102"/>
        <end position="269"/>
    </location>
</feature>
<dbReference type="PROSITE" id="PS51352">
    <property type="entry name" value="THIOREDOXIN_2"/>
    <property type="match status" value="1"/>
</dbReference>
<dbReference type="GO" id="GO:0006878">
    <property type="term" value="P:intracellular copper ion homeostasis"/>
    <property type="evidence" value="ECO:0007669"/>
    <property type="project" value="UniProtKB-UniRule"/>
</dbReference>
<dbReference type="OrthoDB" id="270009at2759"/>
<evidence type="ECO:0000256" key="6">
    <source>
        <dbReference type="ARBA" id="ARBA00023128"/>
    </source>
</evidence>
<keyword evidence="4 8" id="KW-0999">Mitochondrion inner membrane</keyword>
<dbReference type="PANTHER" id="PTHR12151:SF5">
    <property type="entry name" value="AT19154P"/>
    <property type="match status" value="1"/>
</dbReference>
<evidence type="ECO:0000256" key="5">
    <source>
        <dbReference type="ARBA" id="ARBA00023008"/>
    </source>
</evidence>
<dbReference type="EMBL" id="BQMJ01000045">
    <property type="protein sequence ID" value="GJQ13592.1"/>
    <property type="molecule type" value="Genomic_DNA"/>
</dbReference>
<feature type="binding site" evidence="9">
    <location>
        <position position="146"/>
    </location>
    <ligand>
        <name>Cu cation</name>
        <dbReference type="ChEBI" id="CHEBI:23378"/>
    </ligand>
</feature>
<dbReference type="InterPro" id="IPR003782">
    <property type="entry name" value="SCO1/SenC"/>
</dbReference>
<evidence type="ECO:0000313" key="13">
    <source>
        <dbReference type="Proteomes" id="UP001061958"/>
    </source>
</evidence>
<dbReference type="SUPFAM" id="SSF52833">
    <property type="entry name" value="Thioredoxin-like"/>
    <property type="match status" value="1"/>
</dbReference>
<feature type="binding site" evidence="9">
    <location>
        <position position="235"/>
    </location>
    <ligand>
        <name>Cu cation</name>
        <dbReference type="ChEBI" id="CHEBI:23378"/>
    </ligand>
</feature>
<dbReference type="GO" id="GO:0005507">
    <property type="term" value="F:copper ion binding"/>
    <property type="evidence" value="ECO:0007669"/>
    <property type="project" value="InterPro"/>
</dbReference>
<dbReference type="Pfam" id="PF02630">
    <property type="entry name" value="SCO1-SenC"/>
    <property type="match status" value="1"/>
</dbReference>
<evidence type="ECO:0000256" key="7">
    <source>
        <dbReference type="ARBA" id="ARBA00023136"/>
    </source>
</evidence>
<keyword evidence="10" id="KW-1015">Disulfide bond</keyword>
<sequence>MVMSMITRLASYRRLLLLNTIRHNPISKEVGCYSSVSSSFKSMFHSSPRLSVQKEEAESQSDSKGPIGWKTVGATFALGSGLLFLYAQMKDRKMEKLRYNQKDLGQPAIGGPFELLDTNGKVVTDEDFRGKFMLIYFGFTFCPDVCPEELNKMTEAMNILEKRVGSSADKVVPVFISVDPQRDSSNQIKSYLKDFHSRFVGLTGTPEQVEKVAKSYRVFFSKDKNDGSDDYLVDHSIITYLVAPDGNFITFFGKSTSADDMAKKIAEYL</sequence>
<comment type="caution">
    <text evidence="12">The sequence shown here is derived from an EMBL/GenBank/DDBJ whole genome shotgun (WGS) entry which is preliminary data.</text>
</comment>
<protein>
    <recommendedName>
        <fullName evidence="11">Thioredoxin domain-containing protein</fullName>
    </recommendedName>
</protein>
<evidence type="ECO:0000256" key="8">
    <source>
        <dbReference type="PIRNR" id="PIRNR037736"/>
    </source>
</evidence>
<dbReference type="GO" id="GO:0016531">
    <property type="term" value="F:copper chaperone activity"/>
    <property type="evidence" value="ECO:0007669"/>
    <property type="project" value="InterPro"/>
</dbReference>
<dbReference type="AlphaFoldDB" id="A0A9C7Q149"/>
<keyword evidence="13" id="KW-1185">Reference proteome</keyword>
<dbReference type="Proteomes" id="UP001061958">
    <property type="component" value="Unassembled WGS sequence"/>
</dbReference>
<evidence type="ECO:0000259" key="11">
    <source>
        <dbReference type="PROSITE" id="PS51352"/>
    </source>
</evidence>
<keyword evidence="7" id="KW-0472">Membrane</keyword>
<dbReference type="InterPro" id="IPR036249">
    <property type="entry name" value="Thioredoxin-like_sf"/>
</dbReference>
<dbReference type="GO" id="GO:0033617">
    <property type="term" value="P:mitochondrial respiratory chain complex IV assembly"/>
    <property type="evidence" value="ECO:0007669"/>
    <property type="project" value="TreeGrafter"/>
</dbReference>
<keyword evidence="6 8" id="KW-0496">Mitochondrion</keyword>
<evidence type="ECO:0000256" key="2">
    <source>
        <dbReference type="ARBA" id="ARBA00010996"/>
    </source>
</evidence>
<evidence type="ECO:0000256" key="10">
    <source>
        <dbReference type="PIRSR" id="PIRSR603782-2"/>
    </source>
</evidence>
<dbReference type="InterPro" id="IPR017276">
    <property type="entry name" value="Synth_of_cyt-c-oxidase_Sco1/2"/>
</dbReference>
<dbReference type="GO" id="GO:0005743">
    <property type="term" value="C:mitochondrial inner membrane"/>
    <property type="evidence" value="ECO:0007669"/>
    <property type="project" value="UniProtKB-SubCell"/>
</dbReference>
<reference evidence="12" key="1">
    <citation type="journal article" date="2022" name="Proc. Natl. Acad. Sci. U.S.A.">
        <title>Life cycle and functional genomics of the unicellular red alga Galdieria for elucidating algal and plant evolution and industrial use.</title>
        <authorList>
            <person name="Hirooka S."/>
            <person name="Itabashi T."/>
            <person name="Ichinose T.M."/>
            <person name="Onuma R."/>
            <person name="Fujiwara T."/>
            <person name="Yamashita S."/>
            <person name="Jong L.W."/>
            <person name="Tomita R."/>
            <person name="Iwane A.H."/>
            <person name="Miyagishima S.Y."/>
        </authorList>
    </citation>
    <scope>NUCLEOTIDE SEQUENCE</scope>
    <source>
        <strain evidence="12">NBRC 102759</strain>
    </source>
</reference>
<name>A0A9C7Q149_9RHOD</name>
<gene>
    <name evidence="12" type="ORF">GpartN1_g5383.t1</name>
</gene>
<dbReference type="InterPro" id="IPR013766">
    <property type="entry name" value="Thioredoxin_domain"/>
</dbReference>
<evidence type="ECO:0000313" key="12">
    <source>
        <dbReference type="EMBL" id="GJQ13592.1"/>
    </source>
</evidence>
<comment type="subcellular location">
    <subcellularLocation>
        <location evidence="1 8">Mitochondrion inner membrane</location>
    </subcellularLocation>
</comment>